<dbReference type="EMBL" id="PQIB02000003">
    <property type="protein sequence ID" value="RLN30157.1"/>
    <property type="molecule type" value="Genomic_DNA"/>
</dbReference>
<dbReference type="Pfam" id="PF23598">
    <property type="entry name" value="LRR_14"/>
    <property type="match status" value="1"/>
</dbReference>
<evidence type="ECO:0000259" key="3">
    <source>
        <dbReference type="Pfam" id="PF23598"/>
    </source>
</evidence>
<dbReference type="OrthoDB" id="687531at2759"/>
<gene>
    <name evidence="4" type="ORF">C2845_PM05G17030</name>
</gene>
<dbReference type="STRING" id="4540.A0A3L6T0P0"/>
<evidence type="ECO:0000313" key="5">
    <source>
        <dbReference type="Proteomes" id="UP000275267"/>
    </source>
</evidence>
<organism evidence="4 5">
    <name type="scientific">Panicum miliaceum</name>
    <name type="common">Proso millet</name>
    <name type="synonym">Broomcorn millet</name>
    <dbReference type="NCBI Taxonomy" id="4540"/>
    <lineage>
        <taxon>Eukaryota</taxon>
        <taxon>Viridiplantae</taxon>
        <taxon>Streptophyta</taxon>
        <taxon>Embryophyta</taxon>
        <taxon>Tracheophyta</taxon>
        <taxon>Spermatophyta</taxon>
        <taxon>Magnoliopsida</taxon>
        <taxon>Liliopsida</taxon>
        <taxon>Poales</taxon>
        <taxon>Poaceae</taxon>
        <taxon>PACMAD clade</taxon>
        <taxon>Panicoideae</taxon>
        <taxon>Panicodae</taxon>
        <taxon>Paniceae</taxon>
        <taxon>Panicinae</taxon>
        <taxon>Panicum</taxon>
        <taxon>Panicum sect. Panicum</taxon>
    </lineage>
</organism>
<dbReference type="AlphaFoldDB" id="A0A3L6T0P0"/>
<evidence type="ECO:0000313" key="4">
    <source>
        <dbReference type="EMBL" id="RLN30157.1"/>
    </source>
</evidence>
<dbReference type="Proteomes" id="UP000275267">
    <property type="component" value="Unassembled WGS sequence"/>
</dbReference>
<evidence type="ECO:0000256" key="2">
    <source>
        <dbReference type="SAM" id="MobiDB-lite"/>
    </source>
</evidence>
<protein>
    <recommendedName>
        <fullName evidence="3">Disease resistance R13L4/SHOC-2-like LRR domain-containing protein</fullName>
    </recommendedName>
</protein>
<feature type="domain" description="Disease resistance R13L4/SHOC-2-like LRR" evidence="3">
    <location>
        <begin position="120"/>
        <end position="306"/>
    </location>
</feature>
<feature type="region of interest" description="Disordered" evidence="2">
    <location>
        <begin position="1"/>
        <end position="33"/>
    </location>
</feature>
<dbReference type="Gene3D" id="3.80.10.10">
    <property type="entry name" value="Ribonuclease Inhibitor"/>
    <property type="match status" value="1"/>
</dbReference>
<accession>A0A3L6T0P0</accession>
<name>A0A3L6T0P0_PANMI</name>
<dbReference type="InterPro" id="IPR055414">
    <property type="entry name" value="LRR_R13L4/SHOC2-like"/>
</dbReference>
<sequence length="318" mass="35228">MPQPRLQGRSDDPTSLPGRSDNPNVPAGNGPASGPFGTFAKSWPFIYARYHPSMSSTLAKMQRASWSKQTVSIRQQVKDIAAVGRAESTPTGGTNVVGVSGINPRNSKGFFSAIADHGCLKSLSLHLQEDNDFVWLSDISPPDDLRCLKLYGHVDRLPQWDRHFQNLNKLSIEITKLLTQEDIQVVGKIQALQVLRLRFKTDQDCKLQFNDKPDRAASGTSDQFGQLKVLEITCSSSLHVKFAESAVKKLEQLKVHCLDGSALQFAGLEHPPSLKHVWLKGSFNDTVKEAVVRQVFSSERHVRANPTSKLERVSCSSR</sequence>
<dbReference type="InterPro" id="IPR032675">
    <property type="entry name" value="LRR_dom_sf"/>
</dbReference>
<keyword evidence="5" id="KW-1185">Reference proteome</keyword>
<dbReference type="SUPFAM" id="SSF52058">
    <property type="entry name" value="L domain-like"/>
    <property type="match status" value="1"/>
</dbReference>
<evidence type="ECO:0000256" key="1">
    <source>
        <dbReference type="ARBA" id="ARBA00022737"/>
    </source>
</evidence>
<proteinExistence type="predicted"/>
<keyword evidence="1" id="KW-0677">Repeat</keyword>
<reference evidence="5" key="1">
    <citation type="journal article" date="2019" name="Nat. Commun.">
        <title>The genome of broomcorn millet.</title>
        <authorList>
            <person name="Zou C."/>
            <person name="Miki D."/>
            <person name="Li D."/>
            <person name="Tang Q."/>
            <person name="Xiao L."/>
            <person name="Rajput S."/>
            <person name="Deng P."/>
            <person name="Jia W."/>
            <person name="Huang R."/>
            <person name="Zhang M."/>
            <person name="Sun Y."/>
            <person name="Hu J."/>
            <person name="Fu X."/>
            <person name="Schnable P.S."/>
            <person name="Li F."/>
            <person name="Zhang H."/>
            <person name="Feng B."/>
            <person name="Zhu X."/>
            <person name="Liu R."/>
            <person name="Schnable J.C."/>
            <person name="Zhu J.-K."/>
            <person name="Zhang H."/>
        </authorList>
    </citation>
    <scope>NUCLEOTIDE SEQUENCE [LARGE SCALE GENOMIC DNA]</scope>
</reference>
<comment type="caution">
    <text evidence="4">The sequence shown here is derived from an EMBL/GenBank/DDBJ whole genome shotgun (WGS) entry which is preliminary data.</text>
</comment>